<evidence type="ECO:0000256" key="1">
    <source>
        <dbReference type="ARBA" id="ARBA00004123"/>
    </source>
</evidence>
<evidence type="ECO:0000256" key="11">
    <source>
        <dbReference type="SAM" id="MobiDB-lite"/>
    </source>
</evidence>
<organism evidence="13">
    <name type="scientific">Triatoma dimidiata</name>
    <name type="common">Kissing bug</name>
    <name type="synonym">Meccus dimidiatus</name>
    <dbReference type="NCBI Taxonomy" id="72491"/>
    <lineage>
        <taxon>Eukaryota</taxon>
        <taxon>Metazoa</taxon>
        <taxon>Ecdysozoa</taxon>
        <taxon>Arthropoda</taxon>
        <taxon>Hexapoda</taxon>
        <taxon>Insecta</taxon>
        <taxon>Pterygota</taxon>
        <taxon>Neoptera</taxon>
        <taxon>Paraneoptera</taxon>
        <taxon>Hemiptera</taxon>
        <taxon>Heteroptera</taxon>
        <taxon>Panheteroptera</taxon>
        <taxon>Cimicomorpha</taxon>
        <taxon>Reduviidae</taxon>
        <taxon>Triatominae</taxon>
        <taxon>Triatoma</taxon>
    </lineage>
</organism>
<dbReference type="GO" id="GO:0006397">
    <property type="term" value="P:mRNA processing"/>
    <property type="evidence" value="ECO:0007669"/>
    <property type="project" value="UniProtKB-KW"/>
</dbReference>
<keyword evidence="6" id="KW-0539">Nucleus</keyword>
<keyword evidence="4 10" id="KW-0694">RNA-binding</keyword>
<dbReference type="GO" id="GO:0005634">
    <property type="term" value="C:nucleus"/>
    <property type="evidence" value="ECO:0007669"/>
    <property type="project" value="UniProtKB-SubCell"/>
</dbReference>
<dbReference type="SMART" id="SM00360">
    <property type="entry name" value="RRM"/>
    <property type="match status" value="1"/>
</dbReference>
<feature type="compositionally biased region" description="Low complexity" evidence="11">
    <location>
        <begin position="91"/>
        <end position="100"/>
    </location>
</feature>
<dbReference type="GO" id="GO:0003723">
    <property type="term" value="F:RNA binding"/>
    <property type="evidence" value="ECO:0007669"/>
    <property type="project" value="UniProtKB-UniRule"/>
</dbReference>
<dbReference type="PANTHER" id="PTHR48028">
    <property type="entry name" value="GLYCINE-RICH RNA-BINDING PROTEIN RZ1A"/>
    <property type="match status" value="1"/>
</dbReference>
<sequence length="155" mass="18191">MSYGKIPPRVDSMVSLKVGNITYRTTCDDLKHVFGKYGHVGDVYIPKDRFTKESRGFAFVRFYDKRDAEDALDAMDGRMLDGRELRVQMARYGRPSSPYRRGGRSARRRRTRSRSRSRSRSRRRSYTRSRSRSRSDSKSSRGRSHSHSRSRSRSR</sequence>
<protein>
    <recommendedName>
        <fullName evidence="2">Serine/arginine-rich splicing factor 2</fullName>
    </recommendedName>
    <alternativeName>
        <fullName evidence="9">Splicing component, 35 kDa</fullName>
    </alternativeName>
    <alternativeName>
        <fullName evidence="8">Splicing factor SC35</fullName>
    </alternativeName>
    <alternativeName>
        <fullName evidence="7">Splicing factor, arginine/serine-rich 2</fullName>
    </alternativeName>
</protein>
<feature type="compositionally biased region" description="Basic residues" evidence="11">
    <location>
        <begin position="101"/>
        <end position="132"/>
    </location>
</feature>
<evidence type="ECO:0000256" key="4">
    <source>
        <dbReference type="ARBA" id="ARBA00022884"/>
    </source>
</evidence>
<dbReference type="SUPFAM" id="SSF54928">
    <property type="entry name" value="RNA-binding domain, RBD"/>
    <property type="match status" value="1"/>
</dbReference>
<dbReference type="CDD" id="cd12311">
    <property type="entry name" value="RRM_SRSF2_SRSF8"/>
    <property type="match status" value="1"/>
</dbReference>
<dbReference type="InterPro" id="IPR000504">
    <property type="entry name" value="RRM_dom"/>
</dbReference>
<dbReference type="Pfam" id="PF00076">
    <property type="entry name" value="RRM_1"/>
    <property type="match status" value="1"/>
</dbReference>
<feature type="compositionally biased region" description="Basic residues" evidence="11">
    <location>
        <begin position="140"/>
        <end position="155"/>
    </location>
</feature>
<dbReference type="InterPro" id="IPR051106">
    <property type="entry name" value="RNA-bind/splicing_reg"/>
</dbReference>
<proteinExistence type="predicted"/>
<keyword evidence="3" id="KW-0507">mRNA processing</keyword>
<keyword evidence="5" id="KW-0508">mRNA splicing</keyword>
<evidence type="ECO:0000256" key="10">
    <source>
        <dbReference type="PROSITE-ProRule" id="PRU00176"/>
    </source>
</evidence>
<evidence type="ECO:0000256" key="5">
    <source>
        <dbReference type="ARBA" id="ARBA00023187"/>
    </source>
</evidence>
<accession>A0A0V0G9S5</accession>
<evidence type="ECO:0000256" key="3">
    <source>
        <dbReference type="ARBA" id="ARBA00022664"/>
    </source>
</evidence>
<evidence type="ECO:0000256" key="6">
    <source>
        <dbReference type="ARBA" id="ARBA00023242"/>
    </source>
</evidence>
<name>A0A0V0G9S5_TRIDM</name>
<feature type="region of interest" description="Disordered" evidence="11">
    <location>
        <begin position="88"/>
        <end position="155"/>
    </location>
</feature>
<dbReference type="InterPro" id="IPR035979">
    <property type="entry name" value="RBD_domain_sf"/>
</dbReference>
<evidence type="ECO:0000259" key="12">
    <source>
        <dbReference type="PROSITE" id="PS50102"/>
    </source>
</evidence>
<reference evidence="13" key="1">
    <citation type="journal article" date="2018" name="J. Proteomics">
        <title>Exploring the molecular complexity of Triatoma dimidiata sialome.</title>
        <authorList>
            <person name="Santiago P.B."/>
            <person name="de Araujo C.N."/>
            <person name="Charneau S."/>
            <person name="Bastos I.M.D."/>
            <person name="Assumpcao T.C.F."/>
            <person name="Queiroz R.M.L."/>
            <person name="Praca Y.R."/>
            <person name="Cordeiro T.M."/>
            <person name="Garcia C.H.S."/>
            <person name="da Silva I.G."/>
            <person name="Raiol T."/>
            <person name="Motta F.N."/>
            <person name="de Araujo Oliveira J.V."/>
            <person name="de Sousa M.V."/>
            <person name="Ribeiro J.M.C."/>
            <person name="de Santana J.M."/>
        </authorList>
    </citation>
    <scope>NUCLEOTIDE SEQUENCE</scope>
    <source>
        <strain evidence="13">Santander</strain>
        <tissue evidence="13">Salivary glands</tissue>
    </source>
</reference>
<comment type="subcellular location">
    <subcellularLocation>
        <location evidence="1">Nucleus</location>
    </subcellularLocation>
</comment>
<evidence type="ECO:0000256" key="2">
    <source>
        <dbReference type="ARBA" id="ARBA00015058"/>
    </source>
</evidence>
<dbReference type="InterPro" id="IPR012677">
    <property type="entry name" value="Nucleotide-bd_a/b_plait_sf"/>
</dbReference>
<dbReference type="AlphaFoldDB" id="A0A0V0G9S5"/>
<evidence type="ECO:0000256" key="8">
    <source>
        <dbReference type="ARBA" id="ARBA00029667"/>
    </source>
</evidence>
<evidence type="ECO:0000313" key="13">
    <source>
        <dbReference type="EMBL" id="JAP04774.1"/>
    </source>
</evidence>
<dbReference type="Gene3D" id="3.30.70.330">
    <property type="match status" value="1"/>
</dbReference>
<dbReference type="PANTHER" id="PTHR48028:SF4">
    <property type="entry name" value="SC35-LIKE SPLICING FACTOR"/>
    <property type="match status" value="1"/>
</dbReference>
<evidence type="ECO:0000256" key="7">
    <source>
        <dbReference type="ARBA" id="ARBA00029589"/>
    </source>
</evidence>
<dbReference type="GO" id="GO:0008380">
    <property type="term" value="P:RNA splicing"/>
    <property type="evidence" value="ECO:0007669"/>
    <property type="project" value="UniProtKB-KW"/>
</dbReference>
<evidence type="ECO:0000256" key="9">
    <source>
        <dbReference type="ARBA" id="ARBA00032663"/>
    </source>
</evidence>
<dbReference type="PROSITE" id="PS50102">
    <property type="entry name" value="RRM"/>
    <property type="match status" value="1"/>
</dbReference>
<feature type="domain" description="RRM" evidence="12">
    <location>
        <begin position="14"/>
        <end position="92"/>
    </location>
</feature>
<dbReference type="EMBL" id="GECL01001350">
    <property type="protein sequence ID" value="JAP04774.1"/>
    <property type="molecule type" value="Transcribed_RNA"/>
</dbReference>